<comment type="caution">
    <text evidence="7">The sequence shown here is derived from an EMBL/GenBank/DDBJ whole genome shotgun (WGS) entry which is preliminary data.</text>
</comment>
<evidence type="ECO:0000256" key="2">
    <source>
        <dbReference type="ARBA" id="ARBA00011016"/>
    </source>
</evidence>
<gene>
    <name evidence="7" type="ORF">NHX12_018858</name>
</gene>
<dbReference type="InterPro" id="IPR026664">
    <property type="entry name" value="Stereocilin-rel"/>
</dbReference>
<dbReference type="GO" id="GO:0009986">
    <property type="term" value="C:cell surface"/>
    <property type="evidence" value="ECO:0007669"/>
    <property type="project" value="TreeGrafter"/>
</dbReference>
<dbReference type="OrthoDB" id="9329195at2759"/>
<accession>A0A9Q0EZT3</accession>
<name>A0A9Q0EZT3_9TELE</name>
<dbReference type="GO" id="GO:0007160">
    <property type="term" value="P:cell-matrix adhesion"/>
    <property type="evidence" value="ECO:0007669"/>
    <property type="project" value="TreeGrafter"/>
</dbReference>
<proteinExistence type="inferred from homology"/>
<evidence type="ECO:0000256" key="3">
    <source>
        <dbReference type="ARBA" id="ARBA00022729"/>
    </source>
</evidence>
<comment type="subcellular location">
    <subcellularLocation>
        <location evidence="1">Membrane</location>
    </subcellularLocation>
</comment>
<dbReference type="InterPro" id="IPR010335">
    <property type="entry name" value="Mesothelin"/>
</dbReference>
<sequence length="2196" mass="245998">MCRRFTSSRLTSQVCDGPCRFLRCVGLPSSDTGKEHMERLKAITEATLDLYTFLRSSSSRVPFHLQEMLEFSPLGSVEPFQDEDLVHMWLSVKIRPLLHSITKHLLICMSTKNFSCTTYQAVVREFSLHFSDLNPARQKWIYSFFMYPFLSGEGIAGCVRPEESSEEWLMKNFGFFKASARMKDFSQLNMVFNGLEVLHLLSPEQKAELLLRPEVAGLDNGTLSLVFNSLMAGGPTIRPVGNLVSDFIMLTREQNVSEIRSSTLIQLVVNRTLAEMASKFKPQMQYLPTLAETFDLTDVEVWYSQVVMPILQSFLTPGHASIGEDIRQAFHTIFYLDSVMSPVMDNDTSELQDTCSISLQTSCGLTNAVEDVAQVLHCVSRSHLTLSADTVMTLVAELTQRLGSLVQELSTVDFEEVVDYFRELFHQVDSPAPAQENLDDPDFVRLWFRIKLLPLLPDVPTYLLTCLSMKNFTCPAYQALVAELSEQAPHLDPHHGYGPMVYRYLILPFLLHHNTTDPQCVSSANNSAEWLEDNFGSFSMFAVLPELYQLNPHFAALETLHLLTPTQTAKLLLLSLPSLEGKELIVNTVFDYLIESPKERNFRFVVYLTALLAKEVNPPCPVFRLIVEHCLPLNVTCPITLFNVTRICIGVNSTGLETYLNTSDSMAVPCQVPLEEYACAMLESLTANQLVSLLKCELPGDTSHSRRVWKMLLTKLSPLLEPALDRLANMTTVMVGPSAPEILDVIGELKVVSLSDQQLRDPDLMRLWFSRRLKVFLASASGSFLRCLGNRNLSCQSYQQILEAFSSRFEDMSLEQQQAVLTELILPFLSRPGPDSSCVLGFNSSEWLQKHLGPFSALLSLEDILQLNPAFSALEALRLLTPMQMAEILLLPALSREPHGEVIKAVFNYVTSAPLERRFQEVLYHLAMLSGELPPLAPEVLAVLLMCNRSRTSPAPVAAWKLLFSKTTAVLDHALDLLSNMTFNPRYPAISLILDAIADVRLHTFPPERYESEAFIHLWFGQRLRPFLPAISSDTLSCLSTKNLSCSTYQSLIQIFSRHQPSMEHQTQVSVYMSFIRSFLTKNSTADPNCSNGTTSRQWLQENFGGFSTLVSVSKLLVLNSDFLPLTSPDQVAMLLDHVPSPQLADFFDDFSPTIMVRESALLQEVFDRANLSDPAVSDAEVLLWLDIRLRPLLVELSPFHVAPFFGLVAGRNCSTEQDGVRILNSTRTTLNTSTQNGIHHHIIQLLREPTPLRCYGNNYNQSFYGFLNGWFLDFQYPNLTTFLSLMPESQQLLLVNSLPPSHLGDLLRRLGTMDEDANLCLLYSLYTDTPVFLETETLPEMVRQQTLPCVWPTALSSTERLEVNAWFDRRLPSYFGFLTKDLLTSTATRNASCLAFQRLVSALASHDYNATDFNAQDVYDVIKAYLTSETVPKCYNADDPDLNSTAWFAEYIGAFMPFLTLNDLNMFGSAQVIQVFTVNPLNIDLLDHAVLPVNLTTFFIELIYLQDSNFNPMLLPPQSQCSAPGAAFDQLSADQTEIILQSLKTICTDLEPEIFAILAANFGDDLSADNISALGSEGVSGISACQLNNISPQDLLDSLGVLSNAQGWNQGQAMAIIQSLVSSGMFKSPAFLGHLTNAPTIVQQTVVTKIISVNNSSSTAIIENVPDNLATEIPRVFLIFHNTTVVTKLNRRKWKQEQAVLFFDTVAEGFINEEKKISRLVKACRRRGRQRVILKETQLTCMYNQIEDQMDINDFTMFPPDVLLYYNYSRVPPENCSSYFEELADADFSVFSDTLNFKRTALFNHAKSCLNIMGSGLNRDNVMVLGNMCCTLDGSYIQNSDPFILEKLKNCPDFTEGQVAAMEKLLLNGTSTYGAPATWNRQTLEDLEILPLYMTEAFYREFDKRTKRRFLKSFLRTFRRNGVSRRKKRRMKRAIRDSIRNSSGRRKRAAADDECTVGEITQAIIVDTSFPFDYSSEAQFNSCLSVVTTRDNLASITQAVDDQGYLRIVLNKLREAYASESSIPEGQVQVLGPASRTATSEDISMWNITQVDTLSALMASANGDWEPDLAAAIISKYLRSDPENSLGSLELNSIGGANLCALDVSQLKNISPESIRTANAPTLTNCTIEKKRALFIIAAKTFTSTARDTTISITNYQLIMGYTGGADQEYVSRLAMSNVSMDLEVFTGLDPEVVE</sequence>
<reference evidence="7" key="1">
    <citation type="submission" date="2022-07" db="EMBL/GenBank/DDBJ databases">
        <title>Chromosome-level genome of Muraenolepis orangiensis.</title>
        <authorList>
            <person name="Kim J."/>
        </authorList>
    </citation>
    <scope>NUCLEOTIDE SEQUENCE</scope>
    <source>
        <strain evidence="7">KU_S4_2022</strain>
        <tissue evidence="7">Muscle</tissue>
    </source>
</reference>
<evidence type="ECO:0000256" key="1">
    <source>
        <dbReference type="ARBA" id="ARBA00004370"/>
    </source>
</evidence>
<evidence type="ECO:0000256" key="5">
    <source>
        <dbReference type="ARBA" id="ARBA00023136"/>
    </source>
</evidence>
<dbReference type="GO" id="GO:0016020">
    <property type="term" value="C:membrane"/>
    <property type="evidence" value="ECO:0007669"/>
    <property type="project" value="UniProtKB-SubCell"/>
</dbReference>
<evidence type="ECO:0000313" key="8">
    <source>
        <dbReference type="Proteomes" id="UP001148018"/>
    </source>
</evidence>
<organism evidence="7 8">
    <name type="scientific">Muraenolepis orangiensis</name>
    <name type="common">Patagonian moray cod</name>
    <dbReference type="NCBI Taxonomy" id="630683"/>
    <lineage>
        <taxon>Eukaryota</taxon>
        <taxon>Metazoa</taxon>
        <taxon>Chordata</taxon>
        <taxon>Craniata</taxon>
        <taxon>Vertebrata</taxon>
        <taxon>Euteleostomi</taxon>
        <taxon>Actinopterygii</taxon>
        <taxon>Neopterygii</taxon>
        <taxon>Teleostei</taxon>
        <taxon>Neoteleostei</taxon>
        <taxon>Acanthomorphata</taxon>
        <taxon>Zeiogadaria</taxon>
        <taxon>Gadariae</taxon>
        <taxon>Gadiformes</taxon>
        <taxon>Muraenolepidoidei</taxon>
        <taxon>Muraenolepididae</taxon>
        <taxon>Muraenolepis</taxon>
    </lineage>
</organism>
<keyword evidence="5" id="KW-0472">Membrane</keyword>
<feature type="non-terminal residue" evidence="7">
    <location>
        <position position="1"/>
    </location>
</feature>
<protein>
    <submittedName>
        <fullName evidence="7">Uncharacterized protein</fullName>
    </submittedName>
</protein>
<evidence type="ECO:0000256" key="6">
    <source>
        <dbReference type="ARBA" id="ARBA00023180"/>
    </source>
</evidence>
<dbReference type="PANTHER" id="PTHR23412:SF6">
    <property type="entry name" value="MESOTHELIN"/>
    <property type="match status" value="1"/>
</dbReference>
<keyword evidence="8" id="KW-1185">Reference proteome</keyword>
<keyword evidence="4" id="KW-0130">Cell adhesion</keyword>
<evidence type="ECO:0000313" key="7">
    <source>
        <dbReference type="EMBL" id="KAJ3615290.1"/>
    </source>
</evidence>
<dbReference type="EMBL" id="JANIIK010000034">
    <property type="protein sequence ID" value="KAJ3615290.1"/>
    <property type="molecule type" value="Genomic_DNA"/>
</dbReference>
<keyword evidence="6" id="KW-0325">Glycoprotein</keyword>
<evidence type="ECO:0000256" key="4">
    <source>
        <dbReference type="ARBA" id="ARBA00022889"/>
    </source>
</evidence>
<dbReference type="PANTHER" id="PTHR23412">
    <property type="entry name" value="STEREOCILIN RELATED"/>
    <property type="match status" value="1"/>
</dbReference>
<dbReference type="Proteomes" id="UP001148018">
    <property type="component" value="Unassembled WGS sequence"/>
</dbReference>
<dbReference type="Pfam" id="PF06060">
    <property type="entry name" value="Mesothelin"/>
    <property type="match status" value="1"/>
</dbReference>
<keyword evidence="3" id="KW-0732">Signal</keyword>
<comment type="similarity">
    <text evidence="2">Belongs to the mesothelin family.</text>
</comment>